<protein>
    <submittedName>
        <fullName evidence="1">Uncharacterized protein</fullName>
    </submittedName>
</protein>
<name>A0A5M4FIS1_9ACTN</name>
<dbReference type="AlphaFoldDB" id="A0A5M4FIS1"/>
<dbReference type="OrthoDB" id="3745382at2"/>
<dbReference type="EMBL" id="SDPQ02000001">
    <property type="protein sequence ID" value="KAA1400076.1"/>
    <property type="molecule type" value="Genomic_DNA"/>
</dbReference>
<gene>
    <name evidence="1" type="ORF">ESP70_004865</name>
</gene>
<reference evidence="1" key="1">
    <citation type="submission" date="2019-09" db="EMBL/GenBank/DDBJ databases">
        <authorList>
            <person name="Li J."/>
        </authorList>
    </citation>
    <scope>NUCLEOTIDE SEQUENCE [LARGE SCALE GENOMIC DNA]</scope>
    <source>
        <strain evidence="1">JCM 14732</strain>
    </source>
</reference>
<sequence>MSLEEMLDHLLEPHAVDTDDEGDRLVALRLADDWGVGVRLHRRGTHRQWNVREVTLRLLDPDSGISGNDVRELPLGSLLSEAKRLATKDSLSASPTPRVSLADLLEQSGGAFGSGDDALAALALEYVSLVESGVRTPSKALAERFGGAAGTWTNRVAQSRKRGFLTPVDRGEAGGALTPKALSALGLRRD</sequence>
<dbReference type="Proteomes" id="UP000380867">
    <property type="component" value="Unassembled WGS sequence"/>
</dbReference>
<keyword evidence="2" id="KW-1185">Reference proteome</keyword>
<proteinExistence type="predicted"/>
<dbReference type="RefSeq" id="WP_149688179.1">
    <property type="nucleotide sequence ID" value="NZ_SDPQ02000001.1"/>
</dbReference>
<evidence type="ECO:0000313" key="1">
    <source>
        <dbReference type="EMBL" id="KAA1400076.1"/>
    </source>
</evidence>
<organism evidence="1 2">
    <name type="scientific">Aeromicrobium ginsengisoli</name>
    <dbReference type="NCBI Taxonomy" id="363867"/>
    <lineage>
        <taxon>Bacteria</taxon>
        <taxon>Bacillati</taxon>
        <taxon>Actinomycetota</taxon>
        <taxon>Actinomycetes</taxon>
        <taxon>Propionibacteriales</taxon>
        <taxon>Nocardioidaceae</taxon>
        <taxon>Aeromicrobium</taxon>
    </lineage>
</organism>
<comment type="caution">
    <text evidence="1">The sequence shown here is derived from an EMBL/GenBank/DDBJ whole genome shotgun (WGS) entry which is preliminary data.</text>
</comment>
<evidence type="ECO:0000313" key="2">
    <source>
        <dbReference type="Proteomes" id="UP000380867"/>
    </source>
</evidence>
<accession>A0A5M4FIS1</accession>